<name>A0A857J164_9BURK</name>
<comment type="subcellular location">
    <subcellularLocation>
        <location evidence="1">Cell membrane</location>
        <topology evidence="1">Multi-pass membrane protein</topology>
    </subcellularLocation>
</comment>
<organism evidence="8 9">
    <name type="scientific">Xylophilus rhododendri</name>
    <dbReference type="NCBI Taxonomy" id="2697032"/>
    <lineage>
        <taxon>Bacteria</taxon>
        <taxon>Pseudomonadati</taxon>
        <taxon>Pseudomonadota</taxon>
        <taxon>Betaproteobacteria</taxon>
        <taxon>Burkholderiales</taxon>
        <taxon>Xylophilus</taxon>
    </lineage>
</organism>
<gene>
    <name evidence="8" type="ORF">GT347_04635</name>
</gene>
<evidence type="ECO:0000313" key="8">
    <source>
        <dbReference type="EMBL" id="QHI97327.1"/>
    </source>
</evidence>
<dbReference type="RefSeq" id="WP_160550845.1">
    <property type="nucleotide sequence ID" value="NZ_CP047650.1"/>
</dbReference>
<evidence type="ECO:0000256" key="6">
    <source>
        <dbReference type="SAM" id="Phobius"/>
    </source>
</evidence>
<dbReference type="AlphaFoldDB" id="A0A857J164"/>
<feature type="transmembrane region" description="Helical" evidence="6">
    <location>
        <begin position="80"/>
        <end position="99"/>
    </location>
</feature>
<reference evidence="8 9" key="1">
    <citation type="submission" date="2020-01" db="EMBL/GenBank/DDBJ databases">
        <title>Genome sequencing of strain KACC 21265.</title>
        <authorList>
            <person name="Heo J."/>
            <person name="Kim S.-J."/>
            <person name="Kim J.-S."/>
            <person name="Hong S.-B."/>
            <person name="Kwon S.-W."/>
        </authorList>
    </citation>
    <scope>NUCLEOTIDE SEQUENCE [LARGE SCALE GENOMIC DNA]</scope>
    <source>
        <strain evidence="8 9">KACC 21265</strain>
    </source>
</reference>
<evidence type="ECO:0000256" key="5">
    <source>
        <dbReference type="ARBA" id="ARBA00023136"/>
    </source>
</evidence>
<accession>A0A857J164</accession>
<keyword evidence="2" id="KW-1003">Cell membrane</keyword>
<keyword evidence="4 6" id="KW-1133">Transmembrane helix</keyword>
<evidence type="ECO:0000256" key="2">
    <source>
        <dbReference type="ARBA" id="ARBA00022475"/>
    </source>
</evidence>
<protein>
    <submittedName>
        <fullName evidence="8">Branched-chain amino acid ABC transporter permease</fullName>
    </submittedName>
</protein>
<dbReference type="PANTHER" id="PTHR30482:SF17">
    <property type="entry name" value="ABC TRANSPORTER ATP-BINDING PROTEIN"/>
    <property type="match status" value="1"/>
</dbReference>
<evidence type="ECO:0000256" key="4">
    <source>
        <dbReference type="ARBA" id="ARBA00022989"/>
    </source>
</evidence>
<feature type="transmembrane region" description="Helical" evidence="6">
    <location>
        <begin position="278"/>
        <end position="308"/>
    </location>
</feature>
<feature type="transmembrane region" description="Helical" evidence="6">
    <location>
        <begin position="106"/>
        <end position="128"/>
    </location>
</feature>
<keyword evidence="3 6" id="KW-0812">Transmembrane</keyword>
<dbReference type="PANTHER" id="PTHR30482">
    <property type="entry name" value="HIGH-AFFINITY BRANCHED-CHAIN AMINO ACID TRANSPORT SYSTEM PERMEASE"/>
    <property type="match status" value="1"/>
</dbReference>
<evidence type="ECO:0000313" key="9">
    <source>
        <dbReference type="Proteomes" id="UP000464787"/>
    </source>
</evidence>
<dbReference type="CDD" id="cd06581">
    <property type="entry name" value="TM_PBP1_LivM_like"/>
    <property type="match status" value="1"/>
</dbReference>
<dbReference type="InterPro" id="IPR043428">
    <property type="entry name" value="LivM-like"/>
</dbReference>
<keyword evidence="5 6" id="KW-0472">Membrane</keyword>
<proteinExistence type="predicted"/>
<feature type="signal peptide" evidence="7">
    <location>
        <begin position="1"/>
        <end position="24"/>
    </location>
</feature>
<dbReference type="GO" id="GO:0005886">
    <property type="term" value="C:plasma membrane"/>
    <property type="evidence" value="ECO:0007669"/>
    <property type="project" value="UniProtKB-SubCell"/>
</dbReference>
<sequence length="325" mass="34212">MKKLAPLCWALLLIAMLAAPFAGAYPVFVMKLMCFALFAVAFNLLLGYTGLLSFGHAAFFGGSAYVAGHAIKAWHFTPELALLLGTAVGALLGLLFGLLAIRRQGIYFAMITLALAQMVYFAALQAPFTGGEDGLQGVPRGKLFGLLDLGDDRTMYYVALAVVVLAFLLIVRTVHSPFGQVLRGIKENEPRAISLGYDTHRFKLLAFVLSAALAGLAGALKTLVLGFATLSDVHWTASGAVILMTLVGGMGTLSGPLVGACVVVLLENKLGEIGNGLASLTGVGWFGTLGESVTMVTGLIFVVCVLAFRRGVMGEVQALALRGRR</sequence>
<dbReference type="KEGG" id="xyk:GT347_04635"/>
<keyword evidence="7" id="KW-0732">Signal</keyword>
<dbReference type="Pfam" id="PF02653">
    <property type="entry name" value="BPD_transp_2"/>
    <property type="match status" value="1"/>
</dbReference>
<dbReference type="GO" id="GO:0015658">
    <property type="term" value="F:branched-chain amino acid transmembrane transporter activity"/>
    <property type="evidence" value="ECO:0007669"/>
    <property type="project" value="InterPro"/>
</dbReference>
<feature type="transmembrane region" description="Helical" evidence="6">
    <location>
        <begin position="204"/>
        <end position="228"/>
    </location>
</feature>
<feature type="transmembrane region" description="Helical" evidence="6">
    <location>
        <begin position="240"/>
        <end position="266"/>
    </location>
</feature>
<dbReference type="EMBL" id="CP047650">
    <property type="protein sequence ID" value="QHI97327.1"/>
    <property type="molecule type" value="Genomic_DNA"/>
</dbReference>
<feature type="transmembrane region" description="Helical" evidence="6">
    <location>
        <begin position="154"/>
        <end position="174"/>
    </location>
</feature>
<evidence type="ECO:0000256" key="7">
    <source>
        <dbReference type="SAM" id="SignalP"/>
    </source>
</evidence>
<evidence type="ECO:0000256" key="3">
    <source>
        <dbReference type="ARBA" id="ARBA00022692"/>
    </source>
</evidence>
<evidence type="ECO:0000256" key="1">
    <source>
        <dbReference type="ARBA" id="ARBA00004651"/>
    </source>
</evidence>
<dbReference type="Proteomes" id="UP000464787">
    <property type="component" value="Chromosome"/>
</dbReference>
<dbReference type="InterPro" id="IPR001851">
    <property type="entry name" value="ABC_transp_permease"/>
</dbReference>
<keyword evidence="9" id="KW-1185">Reference proteome</keyword>
<feature type="chain" id="PRO_5039928943" evidence="7">
    <location>
        <begin position="25"/>
        <end position="325"/>
    </location>
</feature>